<evidence type="ECO:0000313" key="2">
    <source>
        <dbReference type="EMBL" id="AHC40244.1"/>
    </source>
</evidence>
<accession>A0ABM5P1C5</accession>
<dbReference type="RefSeq" id="WP_024071145.1">
    <property type="nucleotide sequence ID" value="NC_023062.1"/>
</dbReference>
<protein>
    <submittedName>
        <fullName evidence="2">Uncharacterized protein</fullName>
    </submittedName>
</protein>
<proteinExistence type="predicted"/>
<dbReference type="EMBL" id="CP006935">
    <property type="protein sequence ID" value="AHC40244.1"/>
    <property type="molecule type" value="Genomic_DNA"/>
</dbReference>
<keyword evidence="3" id="KW-1185">Reference proteome</keyword>
<sequence>MNINKRFKWGLLGFGFLGTNGLIIPSLGSSLFSSGFSLDNLVSGGGISDLISFSSNSESTPKTKLNLQQPQKKEPDLNIATTVPSSQKIELILESSSTPIDLTNLSIDKGKGEMTNSIQRVYSAMEVEGKVKKIDKETQDKYSFFLSKTLSSDETRQKEHLKNFEKAREQLKSQAKGKRSTLTDNTLSQKQRIAIEKMYHLHNSLKEESKKIESSFQKEVQSDSIITSSSQEQGISVKDVKNALKIIQWTSKSLRTQKDMSDLRFFKADSWGAWKDNPFKHFYSNEGEFKKDISSLQTNAMKVYRIKQSLEREWRPMINRFRDQKMREILEKQYQAREREMFSLDASKDSHIVQKVANYLLGSMGQL</sequence>
<evidence type="ECO:0000313" key="3">
    <source>
        <dbReference type="Proteomes" id="UP000018745"/>
    </source>
</evidence>
<organism evidence="2 3">
    <name type="scientific">Mycoplasma ovis str. Michigan</name>
    <dbReference type="NCBI Taxonomy" id="1415773"/>
    <lineage>
        <taxon>Bacteria</taxon>
        <taxon>Bacillati</taxon>
        <taxon>Mycoplasmatota</taxon>
        <taxon>Mollicutes</taxon>
        <taxon>Mycoplasmataceae</taxon>
        <taxon>Mycoplasma</taxon>
    </lineage>
</organism>
<feature type="coiled-coil region" evidence="1">
    <location>
        <begin position="154"/>
        <end position="181"/>
    </location>
</feature>
<dbReference type="Proteomes" id="UP000018745">
    <property type="component" value="Chromosome"/>
</dbReference>
<evidence type="ECO:0000256" key="1">
    <source>
        <dbReference type="SAM" id="Coils"/>
    </source>
</evidence>
<keyword evidence="1" id="KW-0175">Coiled coil</keyword>
<reference evidence="2 3" key="1">
    <citation type="journal article" date="2014" name="Genome Announc.">
        <title>Complete Genome Sequence of Mycoplasma ovis Strain Michigan, a Hemoplasma of Sheep with Two Distinct 16S rRNA Genes.</title>
        <authorList>
            <person name="Deshuillers P.L."/>
            <person name="Santos A.P."/>
            <person name="do Nascimento N.C."/>
            <person name="Hampel J.A."/>
            <person name="Bergin I.L."/>
            <person name="Dyson M.C."/>
            <person name="Messick J.B."/>
        </authorList>
    </citation>
    <scope>NUCLEOTIDE SEQUENCE [LARGE SCALE GENOMIC DNA]</scope>
    <source>
        <strain evidence="2 3">Michigan</strain>
    </source>
</reference>
<name>A0ABM5P1C5_9MOLU</name>
<gene>
    <name evidence="2" type="ORF">OVS_01795</name>
</gene>